<accession>A0A381U9K3</accession>
<dbReference type="PANTHER" id="PTHR43344">
    <property type="entry name" value="PHOSPHOSERINE PHOSPHATASE"/>
    <property type="match status" value="1"/>
</dbReference>
<dbReference type="NCBIfam" id="TIGR01488">
    <property type="entry name" value="HAD-SF-IB"/>
    <property type="match status" value="1"/>
</dbReference>
<dbReference type="AlphaFoldDB" id="A0A381U9K3"/>
<dbReference type="PANTHER" id="PTHR43344:SF13">
    <property type="entry name" value="PHOSPHATASE RV3661-RELATED"/>
    <property type="match status" value="1"/>
</dbReference>
<keyword evidence="3" id="KW-0460">Magnesium</keyword>
<dbReference type="InterPro" id="IPR006385">
    <property type="entry name" value="HAD_hydro_SerB1"/>
</dbReference>
<evidence type="ECO:0000313" key="4">
    <source>
        <dbReference type="EMBL" id="SVA24900.1"/>
    </source>
</evidence>
<dbReference type="GO" id="GO:0046872">
    <property type="term" value="F:metal ion binding"/>
    <property type="evidence" value="ECO:0007669"/>
    <property type="project" value="UniProtKB-KW"/>
</dbReference>
<dbReference type="NCBIfam" id="TIGR01490">
    <property type="entry name" value="HAD-SF-IB-hyp1"/>
    <property type="match status" value="1"/>
</dbReference>
<sequence>MTLVLFDLDDSLIAGDSERAWVDYMNQNSLIKDKSYLKILSEFEKDYRRGELDTNSYVKFLLNPVKGISEDFVINLSKLFAKEIVNLYKDTLTKELLAKHESHVCIIVSGTLSFLVKEIASLLGIKNYFGTEPEIIKGFFTGNPLGEPNFGREKVRKIKEWMISNQLDLDQEIYVYSDSIFDLPLLDLATIPTAISPDKKLRKVCSERNWKVIERKVL</sequence>
<dbReference type="InterPro" id="IPR023214">
    <property type="entry name" value="HAD_sf"/>
</dbReference>
<dbReference type="GO" id="GO:0016787">
    <property type="term" value="F:hydrolase activity"/>
    <property type="evidence" value="ECO:0007669"/>
    <property type="project" value="UniProtKB-KW"/>
</dbReference>
<dbReference type="Gene3D" id="3.40.50.1000">
    <property type="entry name" value="HAD superfamily/HAD-like"/>
    <property type="match status" value="1"/>
</dbReference>
<dbReference type="EMBL" id="UINC01006006">
    <property type="protein sequence ID" value="SVA24900.1"/>
    <property type="molecule type" value="Genomic_DNA"/>
</dbReference>
<proteinExistence type="predicted"/>
<keyword evidence="1" id="KW-0479">Metal-binding</keyword>
<evidence type="ECO:0000256" key="2">
    <source>
        <dbReference type="ARBA" id="ARBA00022801"/>
    </source>
</evidence>
<organism evidence="4">
    <name type="scientific">marine metagenome</name>
    <dbReference type="NCBI Taxonomy" id="408172"/>
    <lineage>
        <taxon>unclassified sequences</taxon>
        <taxon>metagenomes</taxon>
        <taxon>ecological metagenomes</taxon>
    </lineage>
</organism>
<protein>
    <recommendedName>
        <fullName evidence="5">HAD-IB family hydrolase</fullName>
    </recommendedName>
</protein>
<name>A0A381U9K3_9ZZZZ</name>
<evidence type="ECO:0008006" key="5">
    <source>
        <dbReference type="Google" id="ProtNLM"/>
    </source>
</evidence>
<dbReference type="Pfam" id="PF12710">
    <property type="entry name" value="HAD"/>
    <property type="match status" value="1"/>
</dbReference>
<dbReference type="Gene3D" id="1.20.1440.100">
    <property type="entry name" value="SG protein - dephosphorylation function"/>
    <property type="match status" value="1"/>
</dbReference>
<evidence type="ECO:0000256" key="3">
    <source>
        <dbReference type="ARBA" id="ARBA00022842"/>
    </source>
</evidence>
<gene>
    <name evidence="4" type="ORF">METZ01_LOCUS77754</name>
</gene>
<evidence type="ECO:0000256" key="1">
    <source>
        <dbReference type="ARBA" id="ARBA00022723"/>
    </source>
</evidence>
<dbReference type="SUPFAM" id="SSF56784">
    <property type="entry name" value="HAD-like"/>
    <property type="match status" value="1"/>
</dbReference>
<keyword evidence="2" id="KW-0378">Hydrolase</keyword>
<dbReference type="InterPro" id="IPR036412">
    <property type="entry name" value="HAD-like_sf"/>
</dbReference>
<dbReference type="InterPro" id="IPR050582">
    <property type="entry name" value="HAD-like_SerB"/>
</dbReference>
<reference evidence="4" key="1">
    <citation type="submission" date="2018-05" db="EMBL/GenBank/DDBJ databases">
        <authorList>
            <person name="Lanie J.A."/>
            <person name="Ng W.-L."/>
            <person name="Kazmierczak K.M."/>
            <person name="Andrzejewski T.M."/>
            <person name="Davidsen T.M."/>
            <person name="Wayne K.J."/>
            <person name="Tettelin H."/>
            <person name="Glass J.I."/>
            <person name="Rusch D."/>
            <person name="Podicherti R."/>
            <person name="Tsui H.-C.T."/>
            <person name="Winkler M.E."/>
        </authorList>
    </citation>
    <scope>NUCLEOTIDE SEQUENCE</scope>
</reference>